<keyword evidence="2" id="KW-1185">Reference proteome</keyword>
<feature type="non-terminal residue" evidence="1">
    <location>
        <position position="1"/>
    </location>
</feature>
<keyword evidence="1" id="KW-0675">Receptor</keyword>
<proteinExistence type="predicted"/>
<sequence>EQNKCDCNQHNNAYN</sequence>
<dbReference type="EMBL" id="BGPR01006806">
    <property type="protein sequence ID" value="GBN22009.1"/>
    <property type="molecule type" value="Genomic_DNA"/>
</dbReference>
<evidence type="ECO:0000313" key="2">
    <source>
        <dbReference type="Proteomes" id="UP000499080"/>
    </source>
</evidence>
<reference evidence="1 2" key="1">
    <citation type="journal article" date="2019" name="Sci. Rep.">
        <title>Orb-weaving spider Araneus ventricosus genome elucidates the spidroin gene catalogue.</title>
        <authorList>
            <person name="Kono N."/>
            <person name="Nakamura H."/>
            <person name="Ohtoshi R."/>
            <person name="Moran D.A.P."/>
            <person name="Shinohara A."/>
            <person name="Yoshida Y."/>
            <person name="Fujiwara M."/>
            <person name="Mori M."/>
            <person name="Tomita M."/>
            <person name="Arakawa K."/>
        </authorList>
    </citation>
    <scope>NUCLEOTIDE SEQUENCE [LARGE SCALE GENOMIC DNA]</scope>
</reference>
<gene>
    <name evidence="1" type="primary">Rdl_2</name>
    <name evidence="1" type="ORF">AVEN_175750_1</name>
</gene>
<evidence type="ECO:0000313" key="1">
    <source>
        <dbReference type="EMBL" id="GBN22009.1"/>
    </source>
</evidence>
<accession>A0A4Y2M5M6</accession>
<organism evidence="1 2">
    <name type="scientific">Araneus ventricosus</name>
    <name type="common">Orbweaver spider</name>
    <name type="synonym">Epeira ventricosa</name>
    <dbReference type="NCBI Taxonomy" id="182803"/>
    <lineage>
        <taxon>Eukaryota</taxon>
        <taxon>Metazoa</taxon>
        <taxon>Ecdysozoa</taxon>
        <taxon>Arthropoda</taxon>
        <taxon>Chelicerata</taxon>
        <taxon>Arachnida</taxon>
        <taxon>Araneae</taxon>
        <taxon>Araneomorphae</taxon>
        <taxon>Entelegynae</taxon>
        <taxon>Araneoidea</taxon>
        <taxon>Araneidae</taxon>
        <taxon>Araneus</taxon>
    </lineage>
</organism>
<protein>
    <submittedName>
        <fullName evidence="1">Gamma-aminobutyric acid receptor subunit beta</fullName>
    </submittedName>
</protein>
<comment type="caution">
    <text evidence="1">The sequence shown here is derived from an EMBL/GenBank/DDBJ whole genome shotgun (WGS) entry which is preliminary data.</text>
</comment>
<name>A0A4Y2M5M6_ARAVE</name>
<dbReference type="Proteomes" id="UP000499080">
    <property type="component" value="Unassembled WGS sequence"/>
</dbReference>